<gene>
    <name evidence="2" type="ORF">A33Q_3646</name>
</gene>
<dbReference type="SUPFAM" id="SSF109854">
    <property type="entry name" value="DinB/YfiT-like putative metalloenzymes"/>
    <property type="match status" value="1"/>
</dbReference>
<accession>S2D9N5</accession>
<dbReference type="Pfam" id="PF12867">
    <property type="entry name" value="DinB_2"/>
    <property type="match status" value="1"/>
</dbReference>
<dbReference type="AlphaFoldDB" id="S2D9N5"/>
<protein>
    <recommendedName>
        <fullName evidence="1">DinB-like domain-containing protein</fullName>
    </recommendedName>
</protein>
<sequence>MNELLIPQVGEYAPYYEKYIKMVKDKNIFQLLMSQIEEVRSIYEQLGEEKSNLTYEPGKWTAKEVLGHMMDTDRVMAYRAMCISRGEVQQLPGFDQDEYVKNSKFNETSLSVILEEFEMTRYAMVAMFKNFPDDTYPNLGNANQTPVSVRGLIYIVAGHTIHHLGILKERYI</sequence>
<dbReference type="eggNOG" id="COG2318">
    <property type="taxonomic scope" value="Bacteria"/>
</dbReference>
<reference evidence="2 3" key="1">
    <citation type="journal article" date="2013" name="Genome Announc.">
        <title>Draft Genome Sequence of Indibacter alkaliphilus Strain LW1T, Isolated from Lonar Lake, a Haloalkaline Lake in the Buldana District of Maharashtra, India.</title>
        <authorList>
            <person name="Singh A."/>
            <person name="Kumar Jangir P."/>
            <person name="Sharma R."/>
            <person name="Singh A."/>
            <person name="Kumar Pinnaka A."/>
            <person name="Shivaji S."/>
        </authorList>
    </citation>
    <scope>NUCLEOTIDE SEQUENCE [LARGE SCALE GENOMIC DNA]</scope>
    <source>
        <strain evidence="3">CCUG 57479 / KCTC 22604 / LW1</strain>
    </source>
</reference>
<proteinExistence type="predicted"/>
<keyword evidence="3" id="KW-1185">Reference proteome</keyword>
<dbReference type="InterPro" id="IPR034660">
    <property type="entry name" value="DinB/YfiT-like"/>
</dbReference>
<dbReference type="EMBL" id="ALWO02000045">
    <property type="protein sequence ID" value="EOZ93700.1"/>
    <property type="molecule type" value="Genomic_DNA"/>
</dbReference>
<comment type="caution">
    <text evidence="2">The sequence shown here is derived from an EMBL/GenBank/DDBJ whole genome shotgun (WGS) entry which is preliminary data.</text>
</comment>
<evidence type="ECO:0000259" key="1">
    <source>
        <dbReference type="Pfam" id="PF12867"/>
    </source>
</evidence>
<dbReference type="STRING" id="1189612.A33Q_3646"/>
<dbReference type="OrthoDB" id="9793216at2"/>
<dbReference type="Gene3D" id="1.20.120.450">
    <property type="entry name" value="dinb family like domain"/>
    <property type="match status" value="1"/>
</dbReference>
<evidence type="ECO:0000313" key="3">
    <source>
        <dbReference type="Proteomes" id="UP000006073"/>
    </source>
</evidence>
<name>S2D9N5_INDAL</name>
<feature type="domain" description="DinB-like" evidence="1">
    <location>
        <begin position="37"/>
        <end position="166"/>
    </location>
</feature>
<dbReference type="RefSeq" id="WP_009033698.1">
    <property type="nucleotide sequence ID" value="NZ_ALWO02000045.1"/>
</dbReference>
<evidence type="ECO:0000313" key="2">
    <source>
        <dbReference type="EMBL" id="EOZ93700.1"/>
    </source>
</evidence>
<dbReference type="InterPro" id="IPR024775">
    <property type="entry name" value="DinB-like"/>
</dbReference>
<dbReference type="Proteomes" id="UP000006073">
    <property type="component" value="Unassembled WGS sequence"/>
</dbReference>
<organism evidence="2 3">
    <name type="scientific">Indibacter alkaliphilus (strain CCUG 57479 / KCTC 22604 / LW1)</name>
    <dbReference type="NCBI Taxonomy" id="1189612"/>
    <lineage>
        <taxon>Bacteria</taxon>
        <taxon>Pseudomonadati</taxon>
        <taxon>Bacteroidota</taxon>
        <taxon>Cytophagia</taxon>
        <taxon>Cytophagales</taxon>
        <taxon>Cyclobacteriaceae</taxon>
    </lineage>
</organism>